<dbReference type="PANTHER" id="PTHR13369">
    <property type="match status" value="1"/>
</dbReference>
<organism evidence="2 3">
    <name type="scientific">Ohessyouella blattaphilus</name>
    <dbReference type="NCBI Taxonomy" id="2949333"/>
    <lineage>
        <taxon>Bacteria</taxon>
        <taxon>Bacillati</taxon>
        <taxon>Bacillota</taxon>
        <taxon>Clostridia</taxon>
        <taxon>Lachnospirales</taxon>
        <taxon>Lachnospiraceae</taxon>
        <taxon>Ohessyouella</taxon>
    </lineage>
</organism>
<protein>
    <submittedName>
        <fullName evidence="2">SAM-dependent methyltransferase</fullName>
    </submittedName>
</protein>
<dbReference type="GO" id="GO:0032259">
    <property type="term" value="P:methylation"/>
    <property type="evidence" value="ECO:0007669"/>
    <property type="project" value="UniProtKB-KW"/>
</dbReference>
<proteinExistence type="predicted"/>
<sequence length="377" mass="43467">MNEQIQLLTETLDENLVEMIFSNPRRSEEEIKKIKVRPLIIREALLFQIESFRGNQVFHENLERTEAIENLTLKSEVFRQVQITTTTAFISVLISKKGKVTIKRKAQESAPAITSHNRQKRYLLPEGVPVPFLVDLGVMTKEGQVVKSHFHKYRQINRFLEFIEDILPELVRKDNQPIRIIDFGCGKSYLTFAMYYFLKIMNGYEVEMTGLDLKQDVIKHCNELAKKYGYDQLSFSIGDIKDYQEAESVDLVVSLHACDKATDYALEKAVNWQARVILSVPCCQHELNEQIKNETLAPILKYGLLKERLAALVTDGLRAEYLESVGYKCQLLEFIDLEHTPKNILIRAIRNGKKKSRAPLKELEQFLNTDSTIGNLI</sequence>
<accession>A0ABT1EIG3</accession>
<dbReference type="CDD" id="cd02440">
    <property type="entry name" value="AdoMet_MTases"/>
    <property type="match status" value="1"/>
</dbReference>
<keyword evidence="3" id="KW-1185">Reference proteome</keyword>
<feature type="domain" description="Methyltransferase" evidence="1">
    <location>
        <begin position="151"/>
        <end position="290"/>
    </location>
</feature>
<reference evidence="2 3" key="1">
    <citation type="journal article" date="2022" name="Genome Biol. Evol.">
        <title>Host diet, physiology and behaviors set the stage for Lachnospiraceae cladogenesis.</title>
        <authorList>
            <person name="Vera-Ponce De Leon A."/>
            <person name="Schneider M."/>
            <person name="Jahnes B.C."/>
            <person name="Sadowski V."/>
            <person name="Camuy-Velez L.A."/>
            <person name="Duan J."/>
            <person name="Sabree Z.L."/>
        </authorList>
    </citation>
    <scope>NUCLEOTIDE SEQUENCE [LARGE SCALE GENOMIC DNA]</scope>
    <source>
        <strain evidence="2 3">PAL227</strain>
    </source>
</reference>
<keyword evidence="2" id="KW-0489">Methyltransferase</keyword>
<keyword evidence="2" id="KW-0808">Transferase</keyword>
<evidence type="ECO:0000313" key="3">
    <source>
        <dbReference type="Proteomes" id="UP001523565"/>
    </source>
</evidence>
<dbReference type="RefSeq" id="WP_262069353.1">
    <property type="nucleotide sequence ID" value="NZ_JAMXOC010000013.1"/>
</dbReference>
<dbReference type="InterPro" id="IPR029063">
    <property type="entry name" value="SAM-dependent_MTases_sf"/>
</dbReference>
<evidence type="ECO:0000313" key="2">
    <source>
        <dbReference type="EMBL" id="MCP1110473.1"/>
    </source>
</evidence>
<dbReference type="PANTHER" id="PTHR13369:SF3">
    <property type="entry name" value="METHYLTRANSFERASE DOMAIN-CONTAINING PROTEIN"/>
    <property type="match status" value="1"/>
</dbReference>
<dbReference type="Pfam" id="PF13679">
    <property type="entry name" value="Methyltransf_32"/>
    <property type="match status" value="1"/>
</dbReference>
<dbReference type="EMBL" id="JAMZFV010000013">
    <property type="protein sequence ID" value="MCP1110473.1"/>
    <property type="molecule type" value="Genomic_DNA"/>
</dbReference>
<name>A0ABT1EIG3_9FIRM</name>
<dbReference type="Gene3D" id="3.40.50.150">
    <property type="entry name" value="Vaccinia Virus protein VP39"/>
    <property type="match status" value="1"/>
</dbReference>
<gene>
    <name evidence="2" type="ORF">NK118_09450</name>
</gene>
<evidence type="ECO:0000259" key="1">
    <source>
        <dbReference type="Pfam" id="PF13679"/>
    </source>
</evidence>
<dbReference type="Proteomes" id="UP001523565">
    <property type="component" value="Unassembled WGS sequence"/>
</dbReference>
<dbReference type="InterPro" id="IPR025714">
    <property type="entry name" value="Methyltranfer_dom"/>
</dbReference>
<comment type="caution">
    <text evidence="2">The sequence shown here is derived from an EMBL/GenBank/DDBJ whole genome shotgun (WGS) entry which is preliminary data.</text>
</comment>
<dbReference type="SUPFAM" id="SSF53335">
    <property type="entry name" value="S-adenosyl-L-methionine-dependent methyltransferases"/>
    <property type="match status" value="1"/>
</dbReference>
<dbReference type="GO" id="GO:0008168">
    <property type="term" value="F:methyltransferase activity"/>
    <property type="evidence" value="ECO:0007669"/>
    <property type="project" value="UniProtKB-KW"/>
</dbReference>